<dbReference type="GO" id="GO:0016787">
    <property type="term" value="F:hydrolase activity"/>
    <property type="evidence" value="ECO:0007669"/>
    <property type="project" value="UniProtKB-KW"/>
</dbReference>
<name>A0ABN8DZB6_9VIBR</name>
<accession>A0ABN8DZB6</accession>
<dbReference type="PROSITE" id="PS50893">
    <property type="entry name" value="ABC_TRANSPORTER_2"/>
    <property type="match status" value="1"/>
</dbReference>
<keyword evidence="10" id="KW-0378">Hydrolase</keyword>
<evidence type="ECO:0000313" key="10">
    <source>
        <dbReference type="EMBL" id="CAH0535795.1"/>
    </source>
</evidence>
<comment type="subcellular location">
    <subcellularLocation>
        <location evidence="1">Cell membrane</location>
        <topology evidence="1">Multi-pass membrane protein</topology>
    </subcellularLocation>
</comment>
<evidence type="ECO:0000256" key="2">
    <source>
        <dbReference type="ARBA" id="ARBA00022692"/>
    </source>
</evidence>
<dbReference type="CDD" id="cd18544">
    <property type="entry name" value="ABC_6TM_TmrA_like"/>
    <property type="match status" value="1"/>
</dbReference>
<dbReference type="InterPro" id="IPR003593">
    <property type="entry name" value="AAA+_ATPase"/>
</dbReference>
<dbReference type="SUPFAM" id="SSF90123">
    <property type="entry name" value="ABC transporter transmembrane region"/>
    <property type="match status" value="1"/>
</dbReference>
<feature type="transmembrane region" description="Helical" evidence="7">
    <location>
        <begin position="68"/>
        <end position="88"/>
    </location>
</feature>
<dbReference type="InterPro" id="IPR003439">
    <property type="entry name" value="ABC_transporter-like_ATP-bd"/>
</dbReference>
<dbReference type="PANTHER" id="PTHR43394:SF1">
    <property type="entry name" value="ATP-BINDING CASSETTE SUB-FAMILY B MEMBER 10, MITOCHONDRIAL"/>
    <property type="match status" value="1"/>
</dbReference>
<dbReference type="EMBL" id="CAKLDI010000002">
    <property type="protein sequence ID" value="CAH0535795.1"/>
    <property type="molecule type" value="Genomic_DNA"/>
</dbReference>
<dbReference type="InterPro" id="IPR027417">
    <property type="entry name" value="P-loop_NTPase"/>
</dbReference>
<comment type="caution">
    <text evidence="10">The sequence shown here is derived from an EMBL/GenBank/DDBJ whole genome shotgun (WGS) entry which is preliminary data.</text>
</comment>
<evidence type="ECO:0000256" key="3">
    <source>
        <dbReference type="ARBA" id="ARBA00022741"/>
    </source>
</evidence>
<evidence type="ECO:0000256" key="7">
    <source>
        <dbReference type="SAM" id="Phobius"/>
    </source>
</evidence>
<dbReference type="SMART" id="SM00382">
    <property type="entry name" value="AAA"/>
    <property type="match status" value="1"/>
</dbReference>
<dbReference type="InterPro" id="IPR039421">
    <property type="entry name" value="Type_1_exporter"/>
</dbReference>
<dbReference type="Pfam" id="PF00664">
    <property type="entry name" value="ABC_membrane"/>
    <property type="match status" value="1"/>
</dbReference>
<dbReference type="Pfam" id="PF00005">
    <property type="entry name" value="ABC_tran"/>
    <property type="match status" value="1"/>
</dbReference>
<reference evidence="10" key="1">
    <citation type="submission" date="2021-11" db="EMBL/GenBank/DDBJ databases">
        <authorList>
            <person name="Rodrigo-Torres L."/>
            <person name="Arahal R. D."/>
            <person name="Lucena T."/>
        </authorList>
    </citation>
    <scope>NUCLEOTIDE SEQUENCE</scope>
    <source>
        <strain evidence="10">CECT 7929</strain>
    </source>
</reference>
<evidence type="ECO:0000313" key="11">
    <source>
        <dbReference type="Proteomes" id="UP000838672"/>
    </source>
</evidence>
<keyword evidence="5 7" id="KW-1133">Transmembrane helix</keyword>
<proteinExistence type="predicted"/>
<keyword evidence="4 10" id="KW-0067">ATP-binding</keyword>
<evidence type="ECO:0000256" key="1">
    <source>
        <dbReference type="ARBA" id="ARBA00004651"/>
    </source>
</evidence>
<evidence type="ECO:0000256" key="6">
    <source>
        <dbReference type="ARBA" id="ARBA00023136"/>
    </source>
</evidence>
<keyword evidence="3" id="KW-0547">Nucleotide-binding</keyword>
<dbReference type="InterPro" id="IPR036640">
    <property type="entry name" value="ABC1_TM_sf"/>
</dbReference>
<feature type="domain" description="ABC transporter" evidence="8">
    <location>
        <begin position="378"/>
        <end position="611"/>
    </location>
</feature>
<dbReference type="Proteomes" id="UP000838672">
    <property type="component" value="Unassembled WGS sequence"/>
</dbReference>
<dbReference type="RefSeq" id="WP_237468645.1">
    <property type="nucleotide sequence ID" value="NZ_CAKLDI010000002.1"/>
</dbReference>
<dbReference type="PROSITE" id="PS50929">
    <property type="entry name" value="ABC_TM1F"/>
    <property type="match status" value="1"/>
</dbReference>
<evidence type="ECO:0000259" key="8">
    <source>
        <dbReference type="PROSITE" id="PS50893"/>
    </source>
</evidence>
<sequence>MTDKTSNTAKQSAAFVRLLRYTRAHQMHLAMAFALLAIAISAEMAIPWLAKIIIDDFIVPQHFDWVHLLWLCGAMFGLYVVQFGFQYLQGFAFRRSALFVVKDVRHALFAHLLKLPMAMFDQNRTGRLVSYVTHDTEALRDLFVSTLPTMIQGSLRITAIFIAIAILDWHLMMLTLLLIPVLLLVMQGYRKLSAPVLNGVRIQLSHIHHRISESLQGMALIQAFGQTQQFNEKFRQNNDAWFAFRTRAIAIDSLMLLPLTRLIGALTTFAIVAWFGAASLKAAIEIGTLYAFLNYIERFFDPFRQLSMELRKMQVALVSSAQIFELLDTPAEPIHALVHAQEHEPEQQHKQTPANHRLHQQNLPAFSDAPFDTPKAAIAFRNVHLRYPDGTLALDDVSFTVNQGEFTAIVGQSGSGKSSIINLLMRFYPHQQGDVLLEGESIETLSNRQLSQMMGLVSQLPHLFSGTIQDNIALSDTCTDERAQRAAQSIDASRFIERLSQGYQHPIHHGGGALSMGEKQLIALARVLAHDPKVYLLDEATAHLDSETEEVVKRALASIPQGRTVIAVAHRLSTIRHAQQILVMDKGKIVQRGTHNQLVAEAGAYQTLYLAQQEQAQHQSENAHLGLLAS</sequence>
<dbReference type="InterPro" id="IPR011527">
    <property type="entry name" value="ABC1_TM_dom"/>
</dbReference>
<dbReference type="Gene3D" id="1.20.1560.10">
    <property type="entry name" value="ABC transporter type 1, transmembrane domain"/>
    <property type="match status" value="1"/>
</dbReference>
<feature type="transmembrane region" description="Helical" evidence="7">
    <location>
        <begin position="27"/>
        <end position="48"/>
    </location>
</feature>
<dbReference type="GO" id="GO:0005524">
    <property type="term" value="F:ATP binding"/>
    <property type="evidence" value="ECO:0007669"/>
    <property type="project" value="UniProtKB-KW"/>
</dbReference>
<evidence type="ECO:0000259" key="9">
    <source>
        <dbReference type="PROSITE" id="PS50929"/>
    </source>
</evidence>
<feature type="domain" description="ABC transmembrane type-1" evidence="9">
    <location>
        <begin position="30"/>
        <end position="314"/>
    </location>
</feature>
<evidence type="ECO:0000256" key="5">
    <source>
        <dbReference type="ARBA" id="ARBA00022989"/>
    </source>
</evidence>
<keyword evidence="6 7" id="KW-0472">Membrane</keyword>
<feature type="transmembrane region" description="Helical" evidence="7">
    <location>
        <begin position="159"/>
        <end position="185"/>
    </location>
</feature>
<keyword evidence="2 7" id="KW-0812">Transmembrane</keyword>
<dbReference type="SUPFAM" id="SSF52540">
    <property type="entry name" value="P-loop containing nucleoside triphosphate hydrolases"/>
    <property type="match status" value="1"/>
</dbReference>
<keyword evidence="11" id="KW-1185">Reference proteome</keyword>
<dbReference type="PANTHER" id="PTHR43394">
    <property type="entry name" value="ATP-DEPENDENT PERMEASE MDL1, MITOCHONDRIAL"/>
    <property type="match status" value="1"/>
</dbReference>
<evidence type="ECO:0000256" key="4">
    <source>
        <dbReference type="ARBA" id="ARBA00022840"/>
    </source>
</evidence>
<dbReference type="EC" id="3.6.3.-" evidence="10"/>
<protein>
    <submittedName>
        <fullName evidence="10">Multidrug resistance ABC transporter ATP-binding/permease protein YheH</fullName>
        <ecNumber evidence="10">3.6.3.-</ecNumber>
    </submittedName>
</protein>
<organism evidence="10 11">
    <name type="scientific">Vibrio stylophorae</name>
    <dbReference type="NCBI Taxonomy" id="659351"/>
    <lineage>
        <taxon>Bacteria</taxon>
        <taxon>Pseudomonadati</taxon>
        <taxon>Pseudomonadota</taxon>
        <taxon>Gammaproteobacteria</taxon>
        <taxon>Vibrionales</taxon>
        <taxon>Vibrionaceae</taxon>
        <taxon>Vibrio</taxon>
    </lineage>
</organism>
<gene>
    <name evidence="10" type="primary">yheH</name>
    <name evidence="10" type="ORF">VST7929_03269</name>
</gene>
<dbReference type="Gene3D" id="3.40.50.300">
    <property type="entry name" value="P-loop containing nucleotide triphosphate hydrolases"/>
    <property type="match status" value="1"/>
</dbReference>